<dbReference type="PANTHER" id="PTHR33221">
    <property type="entry name" value="WINGED HELIX-TURN-HELIX TRANSCRIPTIONAL REGULATOR, RRF2 FAMILY"/>
    <property type="match status" value="1"/>
</dbReference>
<dbReference type="PROSITE" id="PS01332">
    <property type="entry name" value="HTH_RRF2_1"/>
    <property type="match status" value="1"/>
</dbReference>
<organism evidence="1 2">
    <name type="scientific">[Clostridium] methylpentosum DSM 5476</name>
    <dbReference type="NCBI Taxonomy" id="537013"/>
    <lineage>
        <taxon>Bacteria</taxon>
        <taxon>Bacillati</taxon>
        <taxon>Bacillota</taxon>
        <taxon>Clostridia</taxon>
        <taxon>Eubacteriales</taxon>
        <taxon>Oscillospiraceae</taxon>
        <taxon>Oscillospiraceae incertae sedis</taxon>
    </lineage>
</organism>
<name>C0EE24_9FIRM</name>
<protein>
    <submittedName>
        <fullName evidence="1">Transcriptional regulator, Rrf2 family</fullName>
    </submittedName>
</protein>
<dbReference type="InterPro" id="IPR036390">
    <property type="entry name" value="WH_DNA-bd_sf"/>
</dbReference>
<dbReference type="NCBIfam" id="TIGR00738">
    <property type="entry name" value="rrf2_super"/>
    <property type="match status" value="1"/>
</dbReference>
<evidence type="ECO:0000313" key="1">
    <source>
        <dbReference type="EMBL" id="EEG30372.1"/>
    </source>
</evidence>
<dbReference type="SUPFAM" id="SSF46785">
    <property type="entry name" value="Winged helix' DNA-binding domain"/>
    <property type="match status" value="1"/>
</dbReference>
<dbReference type="InterPro" id="IPR030489">
    <property type="entry name" value="TR_Rrf2-type_CS"/>
</dbReference>
<sequence length="132" mass="14827">MYITLESDYAVRIMSFLAKRREKLDAKTIAENTGVTLRFALKILRKLVAAGVVQSFKGIQGGYLIARDPSEITLLEIIETVEGRYCFSRCLGEDHECGQWCSGERCKVQSIYSNISALVREQLAGVTFDQLI</sequence>
<reference evidence="1 2" key="2">
    <citation type="submission" date="2009-02" db="EMBL/GenBank/DDBJ databases">
        <title>Draft genome sequence of Clostridium methylpentosum (DSM 5476).</title>
        <authorList>
            <person name="Sudarsanam P."/>
            <person name="Ley R."/>
            <person name="Guruge J."/>
            <person name="Turnbaugh P.J."/>
            <person name="Mahowald M."/>
            <person name="Liep D."/>
            <person name="Gordon J."/>
        </authorList>
    </citation>
    <scope>NUCLEOTIDE SEQUENCE [LARGE SCALE GENOMIC DNA]</scope>
    <source>
        <strain evidence="1 2">DSM 5476</strain>
    </source>
</reference>
<dbReference type="Pfam" id="PF02082">
    <property type="entry name" value="Rrf2"/>
    <property type="match status" value="1"/>
</dbReference>
<dbReference type="EMBL" id="ACEC01000066">
    <property type="protein sequence ID" value="EEG30372.1"/>
    <property type="molecule type" value="Genomic_DNA"/>
</dbReference>
<dbReference type="PANTHER" id="PTHR33221:SF2">
    <property type="entry name" value="TRANSCRIPTIONAL REGULATOR"/>
    <property type="match status" value="1"/>
</dbReference>
<dbReference type="eggNOG" id="COG1959">
    <property type="taxonomic scope" value="Bacteria"/>
</dbReference>
<dbReference type="HOGENOM" id="CLU_107144_1_3_9"/>
<dbReference type="STRING" id="537013.CLOSTMETH_02103"/>
<dbReference type="GO" id="GO:0003700">
    <property type="term" value="F:DNA-binding transcription factor activity"/>
    <property type="evidence" value="ECO:0007669"/>
    <property type="project" value="TreeGrafter"/>
</dbReference>
<comment type="caution">
    <text evidence="1">The sequence shown here is derived from an EMBL/GenBank/DDBJ whole genome shotgun (WGS) entry which is preliminary data.</text>
</comment>
<accession>C0EE24</accession>
<evidence type="ECO:0000313" key="2">
    <source>
        <dbReference type="Proteomes" id="UP000003340"/>
    </source>
</evidence>
<dbReference type="PROSITE" id="PS51197">
    <property type="entry name" value="HTH_RRF2_2"/>
    <property type="match status" value="1"/>
</dbReference>
<dbReference type="AlphaFoldDB" id="C0EE24"/>
<gene>
    <name evidence="1" type="ORF">CLOSTMETH_02103</name>
</gene>
<dbReference type="Gene3D" id="1.10.10.10">
    <property type="entry name" value="Winged helix-like DNA-binding domain superfamily/Winged helix DNA-binding domain"/>
    <property type="match status" value="1"/>
</dbReference>
<dbReference type="InterPro" id="IPR000944">
    <property type="entry name" value="Tscrpt_reg_Rrf2"/>
</dbReference>
<dbReference type="InterPro" id="IPR036388">
    <property type="entry name" value="WH-like_DNA-bd_sf"/>
</dbReference>
<dbReference type="Proteomes" id="UP000003340">
    <property type="component" value="Unassembled WGS sequence"/>
</dbReference>
<proteinExistence type="predicted"/>
<keyword evidence="2" id="KW-1185">Reference proteome</keyword>
<reference evidence="1 2" key="1">
    <citation type="submission" date="2009-01" db="EMBL/GenBank/DDBJ databases">
        <authorList>
            <person name="Fulton L."/>
            <person name="Clifton S."/>
            <person name="Fulton B."/>
            <person name="Xu J."/>
            <person name="Minx P."/>
            <person name="Pepin K.H."/>
            <person name="Johnson M."/>
            <person name="Bhonagiri V."/>
            <person name="Nash W.E."/>
            <person name="Mardis E.R."/>
            <person name="Wilson R.K."/>
        </authorList>
    </citation>
    <scope>NUCLEOTIDE SEQUENCE [LARGE SCALE GENOMIC DNA]</scope>
    <source>
        <strain evidence="1 2">DSM 5476</strain>
    </source>
</reference>
<dbReference type="GO" id="GO:0005829">
    <property type="term" value="C:cytosol"/>
    <property type="evidence" value="ECO:0007669"/>
    <property type="project" value="TreeGrafter"/>
</dbReference>